<comment type="similarity">
    <text evidence="1">Belongs to the iron-containing alcohol dehydrogenase family.</text>
</comment>
<keyword evidence="2" id="KW-0560">Oxidoreductase</keyword>
<dbReference type="Pfam" id="PF00465">
    <property type="entry name" value="Fe-ADH"/>
    <property type="match status" value="1"/>
</dbReference>
<organism evidence="4">
    <name type="scientific">marine metagenome</name>
    <dbReference type="NCBI Taxonomy" id="408172"/>
    <lineage>
        <taxon>unclassified sequences</taxon>
        <taxon>metagenomes</taxon>
        <taxon>ecological metagenomes</taxon>
    </lineage>
</organism>
<accession>A0A383DAQ5</accession>
<evidence type="ECO:0000256" key="1">
    <source>
        <dbReference type="ARBA" id="ARBA00007358"/>
    </source>
</evidence>
<evidence type="ECO:0000313" key="4">
    <source>
        <dbReference type="EMBL" id="SVE41596.1"/>
    </source>
</evidence>
<dbReference type="AlphaFoldDB" id="A0A383DAQ5"/>
<reference evidence="4" key="1">
    <citation type="submission" date="2018-05" db="EMBL/GenBank/DDBJ databases">
        <authorList>
            <person name="Lanie J.A."/>
            <person name="Ng W.-L."/>
            <person name="Kazmierczak K.M."/>
            <person name="Andrzejewski T.M."/>
            <person name="Davidsen T.M."/>
            <person name="Wayne K.J."/>
            <person name="Tettelin H."/>
            <person name="Glass J.I."/>
            <person name="Rusch D."/>
            <person name="Podicherti R."/>
            <person name="Tsui H.-C.T."/>
            <person name="Winkler M.E."/>
        </authorList>
    </citation>
    <scope>NUCLEOTIDE SEQUENCE</scope>
</reference>
<name>A0A383DAQ5_9ZZZZ</name>
<gene>
    <name evidence="4" type="ORF">METZ01_LOCUS494450</name>
</gene>
<feature type="non-terminal residue" evidence="4">
    <location>
        <position position="141"/>
    </location>
</feature>
<sequence length="141" mass="15612">MSNFDWAYPNTVWFGVGRINDLSKACKILNVKKPLLVTDEDLVKTQMIAKAVDINKKASIPTKIFSDLKGNPFGSHVQKGVEQFKNGQHDGVIAFGGGSSLDVGKSIALLESNDRPLWDFSGEGSFWKENNYIESMAKNKM</sequence>
<dbReference type="InterPro" id="IPR039697">
    <property type="entry name" value="Alcohol_dehydrogenase_Fe"/>
</dbReference>
<dbReference type="GO" id="GO:0046872">
    <property type="term" value="F:metal ion binding"/>
    <property type="evidence" value="ECO:0007669"/>
    <property type="project" value="InterPro"/>
</dbReference>
<dbReference type="SUPFAM" id="SSF56796">
    <property type="entry name" value="Dehydroquinate synthase-like"/>
    <property type="match status" value="1"/>
</dbReference>
<evidence type="ECO:0000259" key="3">
    <source>
        <dbReference type="Pfam" id="PF00465"/>
    </source>
</evidence>
<proteinExistence type="inferred from homology"/>
<dbReference type="PANTHER" id="PTHR11496:SF102">
    <property type="entry name" value="ALCOHOL DEHYDROGENASE 4"/>
    <property type="match status" value="1"/>
</dbReference>
<dbReference type="Gene3D" id="3.40.50.1970">
    <property type="match status" value="1"/>
</dbReference>
<dbReference type="EMBL" id="UINC01215752">
    <property type="protein sequence ID" value="SVE41596.1"/>
    <property type="molecule type" value="Genomic_DNA"/>
</dbReference>
<protein>
    <recommendedName>
        <fullName evidence="3">Alcohol dehydrogenase iron-type/glycerol dehydrogenase GldA domain-containing protein</fullName>
    </recommendedName>
</protein>
<feature type="domain" description="Alcohol dehydrogenase iron-type/glycerol dehydrogenase GldA" evidence="3">
    <location>
        <begin position="9"/>
        <end position="130"/>
    </location>
</feature>
<dbReference type="GO" id="GO:0004022">
    <property type="term" value="F:alcohol dehydrogenase (NAD+) activity"/>
    <property type="evidence" value="ECO:0007669"/>
    <property type="project" value="TreeGrafter"/>
</dbReference>
<dbReference type="PANTHER" id="PTHR11496">
    <property type="entry name" value="ALCOHOL DEHYDROGENASE"/>
    <property type="match status" value="1"/>
</dbReference>
<evidence type="ECO:0000256" key="2">
    <source>
        <dbReference type="ARBA" id="ARBA00023002"/>
    </source>
</evidence>
<dbReference type="InterPro" id="IPR001670">
    <property type="entry name" value="ADH_Fe/GldA"/>
</dbReference>